<evidence type="ECO:0000256" key="8">
    <source>
        <dbReference type="ARBA" id="ARBA00023242"/>
    </source>
</evidence>
<dbReference type="SUPFAM" id="SSF57716">
    <property type="entry name" value="Glucocorticoid receptor-like (DNA-binding domain)"/>
    <property type="match status" value="1"/>
</dbReference>
<reference evidence="11 12" key="2">
    <citation type="submission" date="2018-11" db="EMBL/GenBank/DDBJ databases">
        <authorList>
            <consortium name="Pathogen Informatics"/>
        </authorList>
    </citation>
    <scope>NUCLEOTIDE SEQUENCE [LARGE SCALE GENOMIC DNA]</scope>
    <source>
        <strain evidence="11 12">NST_G2</strain>
    </source>
</reference>
<dbReference type="GO" id="GO:0008270">
    <property type="term" value="F:zinc ion binding"/>
    <property type="evidence" value="ECO:0007669"/>
    <property type="project" value="UniProtKB-KW"/>
</dbReference>
<dbReference type="SMART" id="SM00399">
    <property type="entry name" value="ZnF_C4"/>
    <property type="match status" value="1"/>
</dbReference>
<dbReference type="PANTHER" id="PTHR24082:SF473">
    <property type="entry name" value="ECDYSONE-INDUCED PROTEIN 75B, ISOFORM B"/>
    <property type="match status" value="1"/>
</dbReference>
<dbReference type="InterPro" id="IPR050234">
    <property type="entry name" value="Nuclear_hormone_rcpt_NR1"/>
</dbReference>
<accession>A0A183T3N6</accession>
<dbReference type="STRING" id="70667.A0A183T3N6"/>
<dbReference type="GO" id="GO:0000978">
    <property type="term" value="F:RNA polymerase II cis-regulatory region sequence-specific DNA binding"/>
    <property type="evidence" value="ECO:0007669"/>
    <property type="project" value="TreeGrafter"/>
</dbReference>
<evidence type="ECO:0000256" key="7">
    <source>
        <dbReference type="ARBA" id="ARBA00023170"/>
    </source>
</evidence>
<dbReference type="Gene3D" id="3.30.50.10">
    <property type="entry name" value="Erythroid Transcription Factor GATA-1, subunit A"/>
    <property type="match status" value="1"/>
</dbReference>
<dbReference type="AlphaFoldDB" id="A0A183T3N6"/>
<dbReference type="Pfam" id="PF00105">
    <property type="entry name" value="zf-C4"/>
    <property type="match status" value="1"/>
</dbReference>
<keyword evidence="2" id="KW-0863">Zinc-finger</keyword>
<dbReference type="WBParaSite" id="SSLN_0001151001-mRNA-1">
    <property type="protein sequence ID" value="SSLN_0001151001-mRNA-1"/>
    <property type="gene ID" value="SSLN_0001151001"/>
</dbReference>
<evidence type="ECO:0000256" key="3">
    <source>
        <dbReference type="ARBA" id="ARBA00022833"/>
    </source>
</evidence>
<gene>
    <name evidence="11" type="ORF">SSLN_LOCUS11084</name>
</gene>
<dbReference type="PRINTS" id="PR00047">
    <property type="entry name" value="STROIDFINGER"/>
</dbReference>
<keyword evidence="7" id="KW-0675">Receptor</keyword>
<keyword evidence="6" id="KW-0804">Transcription</keyword>
<evidence type="ECO:0000313" key="12">
    <source>
        <dbReference type="Proteomes" id="UP000275846"/>
    </source>
</evidence>
<evidence type="ECO:0000259" key="10">
    <source>
        <dbReference type="PROSITE" id="PS51030"/>
    </source>
</evidence>
<keyword evidence="5" id="KW-0238">DNA-binding</keyword>
<name>A0A183T3N6_SCHSO</name>
<organism evidence="13">
    <name type="scientific">Schistocephalus solidus</name>
    <name type="common">Tapeworm</name>
    <dbReference type="NCBI Taxonomy" id="70667"/>
    <lineage>
        <taxon>Eukaryota</taxon>
        <taxon>Metazoa</taxon>
        <taxon>Spiralia</taxon>
        <taxon>Lophotrochozoa</taxon>
        <taxon>Platyhelminthes</taxon>
        <taxon>Cestoda</taxon>
        <taxon>Eucestoda</taxon>
        <taxon>Diphyllobothriidea</taxon>
        <taxon>Diphyllobothriidae</taxon>
        <taxon>Schistocephalus</taxon>
    </lineage>
</organism>
<dbReference type="GO" id="GO:0000122">
    <property type="term" value="P:negative regulation of transcription by RNA polymerase II"/>
    <property type="evidence" value="ECO:0007669"/>
    <property type="project" value="TreeGrafter"/>
</dbReference>
<feature type="region of interest" description="Disordered" evidence="9">
    <location>
        <begin position="83"/>
        <end position="110"/>
    </location>
</feature>
<keyword evidence="1" id="KW-0479">Metal-binding</keyword>
<dbReference type="GO" id="GO:0045944">
    <property type="term" value="P:positive regulation of transcription by RNA polymerase II"/>
    <property type="evidence" value="ECO:0007669"/>
    <property type="project" value="TreeGrafter"/>
</dbReference>
<dbReference type="GO" id="GO:0030154">
    <property type="term" value="P:cell differentiation"/>
    <property type="evidence" value="ECO:0007669"/>
    <property type="project" value="TreeGrafter"/>
</dbReference>
<evidence type="ECO:0000313" key="13">
    <source>
        <dbReference type="WBParaSite" id="SSLN_0001151001-mRNA-1"/>
    </source>
</evidence>
<evidence type="ECO:0000256" key="9">
    <source>
        <dbReference type="SAM" id="MobiDB-lite"/>
    </source>
</evidence>
<dbReference type="InterPro" id="IPR001628">
    <property type="entry name" value="Znf_hrmn_rcpt"/>
</dbReference>
<dbReference type="PANTHER" id="PTHR24082">
    <property type="entry name" value="NUCLEAR HORMONE RECEPTOR"/>
    <property type="match status" value="1"/>
</dbReference>
<dbReference type="EMBL" id="UYSU01036283">
    <property type="protein sequence ID" value="VDL97469.1"/>
    <property type="molecule type" value="Genomic_DNA"/>
</dbReference>
<evidence type="ECO:0000256" key="1">
    <source>
        <dbReference type="ARBA" id="ARBA00022723"/>
    </source>
</evidence>
<dbReference type="Proteomes" id="UP000275846">
    <property type="component" value="Unassembled WGS sequence"/>
</dbReference>
<evidence type="ECO:0000256" key="5">
    <source>
        <dbReference type="ARBA" id="ARBA00023125"/>
    </source>
</evidence>
<evidence type="ECO:0000256" key="2">
    <source>
        <dbReference type="ARBA" id="ARBA00022771"/>
    </source>
</evidence>
<keyword evidence="3" id="KW-0862">Zinc</keyword>
<dbReference type="CDD" id="cd07179">
    <property type="entry name" value="2DBD_NR_DBD2"/>
    <property type="match status" value="1"/>
</dbReference>
<keyword evidence="12" id="KW-1185">Reference proteome</keyword>
<keyword evidence="4" id="KW-0805">Transcription regulation</keyword>
<protein>
    <submittedName>
        <fullName evidence="13">Nuclear receptor domain-containing protein</fullName>
    </submittedName>
</protein>
<keyword evidence="8" id="KW-0539">Nucleus</keyword>
<dbReference type="OrthoDB" id="5771769at2759"/>
<sequence length="424" mass="45577">MEGAADVICVTHFLDAAYSLSIFSKVTFAPAFPRQPSPDQLAFVCDLACSLSRSSVCLPLLAFLRADWPLAKFFRPPLANQDHPVVPSRSVTRQPNRDPVAAAEKAEKTSPRPNIPGCFGSVTVVSGRGKSACDGCCYRLVRCKQSHAPMTGAGMLLGRGRALTTQRSLEEVGTNDVLTTGPGADTAGDSTVVTSSTYRSSAATPELTTAEAAVNMLSGGVDTPVATAMLSSLPLYSFGFGDFKGDELQFVGGGGCGEKARQSSLVATATPSPSRLPPLTLLPTPHPPSHCRRREFESQADIDISNIPCRVCGGRSSGFHFGALTCEGCKGFFRRTEETASRLVCVGGKDNCSITPRSRNACKACRFRRCLRAGMSKKVIEPSQQGRLDFYASTEPIDYPLRWTDSERFANYQRYCNEGSLERL</sequence>
<dbReference type="InterPro" id="IPR013088">
    <property type="entry name" value="Znf_NHR/GATA"/>
</dbReference>
<dbReference type="PROSITE" id="PS51030">
    <property type="entry name" value="NUCLEAR_REC_DBD_2"/>
    <property type="match status" value="1"/>
</dbReference>
<evidence type="ECO:0000256" key="4">
    <source>
        <dbReference type="ARBA" id="ARBA00023015"/>
    </source>
</evidence>
<evidence type="ECO:0000256" key="6">
    <source>
        <dbReference type="ARBA" id="ARBA00023163"/>
    </source>
</evidence>
<feature type="domain" description="Nuclear receptor" evidence="10">
    <location>
        <begin position="306"/>
        <end position="382"/>
    </location>
</feature>
<proteinExistence type="predicted"/>
<dbReference type="GO" id="GO:0009755">
    <property type="term" value="P:hormone-mediated signaling pathway"/>
    <property type="evidence" value="ECO:0007669"/>
    <property type="project" value="TreeGrafter"/>
</dbReference>
<reference evidence="13" key="1">
    <citation type="submission" date="2016-06" db="UniProtKB">
        <authorList>
            <consortium name="WormBaseParasite"/>
        </authorList>
    </citation>
    <scope>IDENTIFICATION</scope>
</reference>
<evidence type="ECO:0000313" key="11">
    <source>
        <dbReference type="EMBL" id="VDL97469.1"/>
    </source>
</evidence>
<dbReference type="GO" id="GO:0004879">
    <property type="term" value="F:nuclear receptor activity"/>
    <property type="evidence" value="ECO:0007669"/>
    <property type="project" value="TreeGrafter"/>
</dbReference>